<dbReference type="EMBL" id="CACVAZ010000046">
    <property type="protein sequence ID" value="CAA6808043.1"/>
    <property type="molecule type" value="Genomic_DNA"/>
</dbReference>
<gene>
    <name evidence="1" type="ORF">HELGO_WM35898</name>
</gene>
<reference evidence="1" key="1">
    <citation type="submission" date="2020-01" db="EMBL/GenBank/DDBJ databases">
        <authorList>
            <person name="Meier V. D."/>
            <person name="Meier V D."/>
        </authorList>
    </citation>
    <scope>NUCLEOTIDE SEQUENCE</scope>
    <source>
        <strain evidence="1">HLG_WM_MAG_02</strain>
    </source>
</reference>
<sequence length="314" mass="36437">MAFCNRCGEEIVFRYVGGVCKPIHTSGNYCRGYKVESNSSSRGSKAKPIMNIIKDSYKWDYPHIEKIETHESFVNPNAKCPVCKEPVFFYQSPYGGKVFFDELGPPWSKHPCTDNSFKKAPLGISKDKKNQNKYSFSWIDTGWYPYIIEDVKRINNRIFSFDIGKSTYISTSGIYSVKKGSILHIKKMNNLFYEASILNENNLEVKVVILLKKDFYSSTISIQILANLFFKVYRENNSLLMDAIINHSVSKKYKIDGVFDFIYKNGFDNFFKILRRISDKCPKYIIHILTSVDDIYVKTIVHDIFKENKDCEKC</sequence>
<name>A0A6S6ST43_9BACT</name>
<accession>A0A6S6ST43</accession>
<protein>
    <submittedName>
        <fullName evidence="1">Uncharacterized protein</fullName>
    </submittedName>
</protein>
<organism evidence="1">
    <name type="scientific">uncultured Sulfurovum sp</name>
    <dbReference type="NCBI Taxonomy" id="269237"/>
    <lineage>
        <taxon>Bacteria</taxon>
        <taxon>Pseudomonadati</taxon>
        <taxon>Campylobacterota</taxon>
        <taxon>Epsilonproteobacteria</taxon>
        <taxon>Campylobacterales</taxon>
        <taxon>Sulfurovaceae</taxon>
        <taxon>Sulfurovum</taxon>
        <taxon>environmental samples</taxon>
    </lineage>
</organism>
<dbReference type="AlphaFoldDB" id="A0A6S6ST43"/>
<proteinExistence type="predicted"/>
<evidence type="ECO:0000313" key="1">
    <source>
        <dbReference type="EMBL" id="CAA6808043.1"/>
    </source>
</evidence>